<evidence type="ECO:0000313" key="1">
    <source>
        <dbReference type="EMBL" id="GGH44122.1"/>
    </source>
</evidence>
<reference evidence="2" key="1">
    <citation type="journal article" date="2019" name="Int. J. Syst. Evol. Microbiol.">
        <title>The Global Catalogue of Microorganisms (GCM) 10K type strain sequencing project: providing services to taxonomists for standard genome sequencing and annotation.</title>
        <authorList>
            <consortium name="The Broad Institute Genomics Platform"/>
            <consortium name="The Broad Institute Genome Sequencing Center for Infectious Disease"/>
            <person name="Wu L."/>
            <person name="Ma J."/>
        </authorList>
    </citation>
    <scope>NUCLEOTIDE SEQUENCE [LARGE SCALE GENOMIC DNA]</scope>
    <source>
        <strain evidence="2">CGMCC 1.15288</strain>
    </source>
</reference>
<comment type="caution">
    <text evidence="1">The sequence shown here is derived from an EMBL/GenBank/DDBJ whole genome shotgun (WGS) entry which is preliminary data.</text>
</comment>
<dbReference type="Proteomes" id="UP000600214">
    <property type="component" value="Unassembled WGS sequence"/>
</dbReference>
<evidence type="ECO:0000313" key="2">
    <source>
        <dbReference type="Proteomes" id="UP000600214"/>
    </source>
</evidence>
<organism evidence="1 2">
    <name type="scientific">Dyadobacter endophyticus</name>
    <dbReference type="NCBI Taxonomy" id="1749036"/>
    <lineage>
        <taxon>Bacteria</taxon>
        <taxon>Pseudomonadati</taxon>
        <taxon>Bacteroidota</taxon>
        <taxon>Cytophagia</taxon>
        <taxon>Cytophagales</taxon>
        <taxon>Spirosomataceae</taxon>
        <taxon>Dyadobacter</taxon>
    </lineage>
</organism>
<keyword evidence="2" id="KW-1185">Reference proteome</keyword>
<name>A0ABQ1Z165_9BACT</name>
<dbReference type="EMBL" id="BMIA01000003">
    <property type="protein sequence ID" value="GGH44122.1"/>
    <property type="molecule type" value="Genomic_DNA"/>
</dbReference>
<gene>
    <name evidence="1" type="ORF">GCM10007423_42050</name>
</gene>
<sequence length="62" mass="6883">MRIFQIHIIRRRGDIIMVVSSAAVPRMAAKITLSKATKNLLMNQGKHVGVKLISYSVTFSGK</sequence>
<protein>
    <submittedName>
        <fullName evidence="1">Uncharacterized protein</fullName>
    </submittedName>
</protein>
<accession>A0ABQ1Z165</accession>
<proteinExistence type="predicted"/>